<dbReference type="RefSeq" id="WP_103875460.1">
    <property type="nucleotide sequence ID" value="NZ_FNUY01000017.1"/>
</dbReference>
<keyword evidence="6" id="KW-1185">Reference proteome</keyword>
<keyword evidence="4" id="KW-0732">Signal</keyword>
<gene>
    <name evidence="5" type="ORF">SAMN04488115_11747</name>
</gene>
<dbReference type="AlphaFoldDB" id="A0A1H6D6F0"/>
<evidence type="ECO:0000256" key="4">
    <source>
        <dbReference type="SAM" id="SignalP"/>
    </source>
</evidence>
<evidence type="ECO:0000256" key="1">
    <source>
        <dbReference type="ARBA" id="ARBA00004418"/>
    </source>
</evidence>
<dbReference type="Gene3D" id="3.40.190.10">
    <property type="entry name" value="Periplasmic binding protein-like II"/>
    <property type="match status" value="2"/>
</dbReference>
<protein>
    <submittedName>
        <fullName evidence="5">Carbohydrate ABC transporter substrate-binding protein, CUT1 family</fullName>
    </submittedName>
</protein>
<comment type="similarity">
    <text evidence="2">Belongs to the bacterial solute-binding protein 1 family.</text>
</comment>
<dbReference type="EMBL" id="FNUY01000017">
    <property type="protein sequence ID" value="SEG80987.1"/>
    <property type="molecule type" value="Genomic_DNA"/>
</dbReference>
<dbReference type="PANTHER" id="PTHR43649">
    <property type="entry name" value="ARABINOSE-BINDING PROTEIN-RELATED"/>
    <property type="match status" value="1"/>
</dbReference>
<dbReference type="PANTHER" id="PTHR43649:SF12">
    <property type="entry name" value="DIACETYLCHITOBIOSE BINDING PROTEIN DASA"/>
    <property type="match status" value="1"/>
</dbReference>
<dbReference type="OrthoDB" id="7374398at2"/>
<dbReference type="Proteomes" id="UP000236743">
    <property type="component" value="Unassembled WGS sequence"/>
</dbReference>
<evidence type="ECO:0000256" key="2">
    <source>
        <dbReference type="ARBA" id="ARBA00008520"/>
    </source>
</evidence>
<dbReference type="InterPro" id="IPR006059">
    <property type="entry name" value="SBP"/>
</dbReference>
<keyword evidence="3" id="KW-0574">Periplasm</keyword>
<evidence type="ECO:0000256" key="3">
    <source>
        <dbReference type="ARBA" id="ARBA00022764"/>
    </source>
</evidence>
<sequence>MTSTLNRRRFLAAASAGASALAFGGRALAQEKTINALSHLVHQNVLTKGAAGDVIAPWREAQKAKISWTTLDSNPLQDRLFREASLNATEFNVGYVIDNRMTADVAKLFEPLDAMQKADPIEAFDDLAPGLVKAMTVKDKLVGIPVRHATQALFYNEALLKEAGIAAPPKTLEELVEQAKKLTFTSAAGTPVTGMVLASDLAVFPVMFARAFGGDFITLDFKLMPDREAMQKGLAVLADLLASKALPRSYATTRNDDMVTWMQQGRAAFCVLPFARYAQLNNADQSQFAGKIKAVAFPGSATVSGGAGMSAVVESWAMAIPANAKDKELAWSFIKAVSSKAVTLGMARNGNGPVRISTYADAGFAASQPLAAIESEVLAKARPAFPAFPEAVRAQSVFLEEVQLAVLGRKTPAEAVKAIAERVQPLLPA</sequence>
<accession>A0A1H6D6F0</accession>
<dbReference type="InterPro" id="IPR050490">
    <property type="entry name" value="Bact_solute-bd_prot1"/>
</dbReference>
<dbReference type="GO" id="GO:0042597">
    <property type="term" value="C:periplasmic space"/>
    <property type="evidence" value="ECO:0007669"/>
    <property type="project" value="UniProtKB-SubCell"/>
</dbReference>
<proteinExistence type="inferred from homology"/>
<evidence type="ECO:0000313" key="6">
    <source>
        <dbReference type="Proteomes" id="UP000236743"/>
    </source>
</evidence>
<evidence type="ECO:0000313" key="5">
    <source>
        <dbReference type="EMBL" id="SEG80987.1"/>
    </source>
</evidence>
<dbReference type="SUPFAM" id="SSF53850">
    <property type="entry name" value="Periplasmic binding protein-like II"/>
    <property type="match status" value="1"/>
</dbReference>
<feature type="chain" id="PRO_5009295626" evidence="4">
    <location>
        <begin position="30"/>
        <end position="429"/>
    </location>
</feature>
<feature type="signal peptide" evidence="4">
    <location>
        <begin position="1"/>
        <end position="29"/>
    </location>
</feature>
<name>A0A1H6D6F0_9HYPH</name>
<dbReference type="InterPro" id="IPR006311">
    <property type="entry name" value="TAT_signal"/>
</dbReference>
<dbReference type="Pfam" id="PF01547">
    <property type="entry name" value="SBP_bac_1"/>
    <property type="match status" value="1"/>
</dbReference>
<organism evidence="5 6">
    <name type="scientific">Bosea lathyri</name>
    <dbReference type="NCBI Taxonomy" id="1036778"/>
    <lineage>
        <taxon>Bacteria</taxon>
        <taxon>Pseudomonadati</taxon>
        <taxon>Pseudomonadota</taxon>
        <taxon>Alphaproteobacteria</taxon>
        <taxon>Hyphomicrobiales</taxon>
        <taxon>Boseaceae</taxon>
        <taxon>Bosea</taxon>
    </lineage>
</organism>
<reference evidence="5 6" key="1">
    <citation type="submission" date="2016-10" db="EMBL/GenBank/DDBJ databases">
        <authorList>
            <person name="de Groot N.N."/>
        </authorList>
    </citation>
    <scope>NUCLEOTIDE SEQUENCE [LARGE SCALE GENOMIC DNA]</scope>
    <source>
        <strain evidence="5 6">DSM 26656</strain>
    </source>
</reference>
<comment type="subcellular location">
    <subcellularLocation>
        <location evidence="1">Periplasm</location>
    </subcellularLocation>
</comment>
<dbReference type="PROSITE" id="PS51318">
    <property type="entry name" value="TAT"/>
    <property type="match status" value="1"/>
</dbReference>